<dbReference type="Pfam" id="PF01645">
    <property type="entry name" value="Glu_synthase"/>
    <property type="match status" value="1"/>
</dbReference>
<accession>A0A7C9L8R1</accession>
<dbReference type="PIRSF" id="PIRSF500060">
    <property type="entry name" value="UCP500060"/>
    <property type="match status" value="1"/>
</dbReference>
<dbReference type="AlphaFoldDB" id="A0A7C9L8R1"/>
<evidence type="ECO:0000256" key="1">
    <source>
        <dbReference type="ARBA" id="ARBA00009716"/>
    </source>
</evidence>
<organism evidence="4 5">
    <name type="scientific">Sediminimonas qiaohouensis</name>
    <dbReference type="NCBI Taxonomy" id="552061"/>
    <lineage>
        <taxon>Bacteria</taxon>
        <taxon>Pseudomonadati</taxon>
        <taxon>Pseudomonadota</taxon>
        <taxon>Alphaproteobacteria</taxon>
        <taxon>Rhodobacterales</taxon>
        <taxon>Roseobacteraceae</taxon>
        <taxon>Sediminimonas</taxon>
    </lineage>
</organism>
<protein>
    <submittedName>
        <fullName evidence="4">FMN-binding glutamate synthase family protein</fullName>
    </submittedName>
</protein>
<dbReference type="Proteomes" id="UP000483078">
    <property type="component" value="Unassembled WGS sequence"/>
</dbReference>
<evidence type="ECO:0000256" key="2">
    <source>
        <dbReference type="PIRNR" id="PIRNR006429"/>
    </source>
</evidence>
<evidence type="ECO:0000259" key="3">
    <source>
        <dbReference type="Pfam" id="PF01645"/>
    </source>
</evidence>
<dbReference type="InterPro" id="IPR013785">
    <property type="entry name" value="Aldolase_TIM"/>
</dbReference>
<evidence type="ECO:0000313" key="4">
    <source>
        <dbReference type="EMBL" id="MTJ05515.1"/>
    </source>
</evidence>
<dbReference type="InterPro" id="IPR002932">
    <property type="entry name" value="Glu_synthdom"/>
</dbReference>
<dbReference type="PANTHER" id="PTHR43819:SF1">
    <property type="entry name" value="ARCHAEAL-TYPE GLUTAMATE SYNTHASE [NADPH]"/>
    <property type="match status" value="1"/>
</dbReference>
<dbReference type="GO" id="GO:0006537">
    <property type="term" value="P:glutamate biosynthetic process"/>
    <property type="evidence" value="ECO:0007669"/>
    <property type="project" value="InterPro"/>
</dbReference>
<proteinExistence type="inferred from homology"/>
<dbReference type="EMBL" id="VENJ01000018">
    <property type="protein sequence ID" value="MTJ05515.1"/>
    <property type="molecule type" value="Genomic_DNA"/>
</dbReference>
<dbReference type="InterPro" id="IPR027283">
    <property type="entry name" value="YerD"/>
</dbReference>
<name>A0A7C9L8R1_9RHOB</name>
<gene>
    <name evidence="4" type="ORF">FH759_12580</name>
</gene>
<dbReference type="GO" id="GO:0015930">
    <property type="term" value="F:glutamate synthase activity"/>
    <property type="evidence" value="ECO:0007669"/>
    <property type="project" value="InterPro"/>
</dbReference>
<feature type="domain" description="Glutamate synthase" evidence="3">
    <location>
        <begin position="152"/>
        <end position="468"/>
    </location>
</feature>
<dbReference type="CDD" id="cd02808">
    <property type="entry name" value="GltS_FMN"/>
    <property type="match status" value="1"/>
</dbReference>
<dbReference type="RefSeq" id="WP_273250284.1">
    <property type="nucleotide sequence ID" value="NZ_VENJ01000018.1"/>
</dbReference>
<dbReference type="PIRSF" id="PIRSF006429">
    <property type="entry name" value="GOGAT_lg_2"/>
    <property type="match status" value="1"/>
</dbReference>
<dbReference type="InterPro" id="IPR024188">
    <property type="entry name" value="GltB"/>
</dbReference>
<comment type="similarity">
    <text evidence="1 2">Belongs to the glutamate synthase family.</text>
</comment>
<dbReference type="SUPFAM" id="SSF51395">
    <property type="entry name" value="FMN-linked oxidoreductases"/>
    <property type="match status" value="1"/>
</dbReference>
<dbReference type="Gene3D" id="3.20.20.70">
    <property type="entry name" value="Aldolase class I"/>
    <property type="match status" value="1"/>
</dbReference>
<comment type="caution">
    <text evidence="4">The sequence shown here is derived from an EMBL/GenBank/DDBJ whole genome shotgun (WGS) entry which is preliminary data.</text>
</comment>
<sequence>MRYIPVYLALLLIPAGLILALFHPVWGGVVAGIGLIGAAIGWSDYRQTSRSVLRNYPLSARLRYLLEEFRPEIRQYFVESDHDETPYSREQRALVYRRAKGIEGLRPFGTLRNVNEVGHEWINHSMAPSHLESADFRVTIGGADCTQPYSASVLNISGMSYGALSPNAIEALNKGAKEGGFAHTTGEGSISRFHRLHGGDLIWQIGSGYFGCRTPEGRFDPEAFAQKAQDDQVKMIEIKLSQGAKPGHGGILPGAKVTEAIAEARGVPVGEACNSPAAHGEFTTPVELCNFIQRLRDASGGKPVGIKLCVGHPWEWFAAAKAMRETGIVPDFITIDGSEGGTGAAPAEFADHRGAPLHEGLMLVHNTLVGLNLRDKTRLIVAGKLVSAFDICRMFALGADGCNMARGFMFALGCIQAQACHTDKCPTGVTTQDPGRYRALVIDQKYRRVANFHGNTMHALKEAVESSGLRHPSDLTPHHLMIRVNSREVRSAASQYDWVTPGDLSGATVTHPAFAKYWDGARTDTFAFAA</sequence>
<dbReference type="PANTHER" id="PTHR43819">
    <property type="entry name" value="ARCHAEAL-TYPE GLUTAMATE SYNTHASE [NADPH]"/>
    <property type="match status" value="1"/>
</dbReference>
<evidence type="ECO:0000313" key="5">
    <source>
        <dbReference type="Proteomes" id="UP000483078"/>
    </source>
</evidence>
<reference evidence="4 5" key="1">
    <citation type="submission" date="2019-06" db="EMBL/GenBank/DDBJ databases">
        <title>Enrichment of Autotrophic Halophilic Microorganisms from Red Sea Brine Pool Using Microbial Electrosynthesis System.</title>
        <authorList>
            <person name="Alqahtani M.F."/>
            <person name="Bajracharya S."/>
            <person name="Katuri K.P."/>
            <person name="Ali M."/>
            <person name="Saikaly P.E."/>
        </authorList>
    </citation>
    <scope>NUCLEOTIDE SEQUENCE [LARGE SCALE GENOMIC DNA]</scope>
    <source>
        <strain evidence="4">MES6</strain>
    </source>
</reference>